<proteinExistence type="predicted"/>
<accession>A0ABZ2KKC8</accession>
<organism evidence="2 3">
    <name type="scientific">Pendulispora brunnea</name>
    <dbReference type="NCBI Taxonomy" id="2905690"/>
    <lineage>
        <taxon>Bacteria</taxon>
        <taxon>Pseudomonadati</taxon>
        <taxon>Myxococcota</taxon>
        <taxon>Myxococcia</taxon>
        <taxon>Myxococcales</taxon>
        <taxon>Sorangiineae</taxon>
        <taxon>Pendulisporaceae</taxon>
        <taxon>Pendulispora</taxon>
    </lineage>
</organism>
<evidence type="ECO:0000259" key="1">
    <source>
        <dbReference type="Pfam" id="PF13229"/>
    </source>
</evidence>
<sequence>MAAFVAMTACGGDSGNSGGDQQDGGTIRPPLPFISSVRVEGRDLPQIRQGIGGEPTNFATEVYLEGALLAGATRVTVGDIEGTIRANTENSLTFRILVPHGARLGLQPVTVTNGRGTGTLAQGITITPITAAPSGLDATGMGTDEKPYRSLSAAMSVAGAGDTILLKNGTYDQQHGDAFATPFEPNVRAGVTIKGEGAGATKLIGTGKVKCNDPTARVGLVLGADTRIESVELSNFCLGVYATTGNATLSAVSVHDNGSDGIQINGSSNVSLDTVDVHGNAATGVSIRDSATASVSGGRIFANGDFGIVSTGSMLTVSKTEIDSHFRDNAPYPPAGTGIRVTSPKFILTGSNIHGNAVGISLEGGSSSATVTDCTLENNYGIFIVGKWSLKVRGTTLRGNTHLYLNELDGTTAVDLGTGIDPGKNTFDIPIAGTAIDNRRRDSLGTKLLAPVYIAGNTWIGTPAPPAGCSTAAYNPPYNGGDPNARYNWYIQTPGICSSTGNVIIN</sequence>
<reference evidence="2 3" key="1">
    <citation type="submission" date="2021-12" db="EMBL/GenBank/DDBJ databases">
        <title>Discovery of the Pendulisporaceae a myxobacterial family with distinct sporulation behavior and unique specialized metabolism.</title>
        <authorList>
            <person name="Garcia R."/>
            <person name="Popoff A."/>
            <person name="Bader C.D."/>
            <person name="Loehr J."/>
            <person name="Walesch S."/>
            <person name="Walt C."/>
            <person name="Boldt J."/>
            <person name="Bunk B."/>
            <person name="Haeckl F.J.F.P.J."/>
            <person name="Gunesch A.P."/>
            <person name="Birkelbach J."/>
            <person name="Nuebel U."/>
            <person name="Pietschmann T."/>
            <person name="Bach T."/>
            <person name="Mueller R."/>
        </authorList>
    </citation>
    <scope>NUCLEOTIDE SEQUENCE [LARGE SCALE GENOMIC DNA]</scope>
    <source>
        <strain evidence="2 3">MSr12523</strain>
    </source>
</reference>
<dbReference type="InterPro" id="IPR039448">
    <property type="entry name" value="Beta_helix"/>
</dbReference>
<dbReference type="Pfam" id="PF13229">
    <property type="entry name" value="Beta_helix"/>
    <property type="match status" value="1"/>
</dbReference>
<feature type="domain" description="Right handed beta helix" evidence="1">
    <location>
        <begin position="239"/>
        <end position="396"/>
    </location>
</feature>
<dbReference type="EMBL" id="CP089982">
    <property type="protein sequence ID" value="WXA99108.1"/>
    <property type="molecule type" value="Genomic_DNA"/>
</dbReference>
<dbReference type="InterPro" id="IPR006626">
    <property type="entry name" value="PbH1"/>
</dbReference>
<dbReference type="RefSeq" id="WP_394849740.1">
    <property type="nucleotide sequence ID" value="NZ_CP089982.1"/>
</dbReference>
<evidence type="ECO:0000313" key="2">
    <source>
        <dbReference type="EMBL" id="WXA99108.1"/>
    </source>
</evidence>
<dbReference type="SUPFAM" id="SSF51126">
    <property type="entry name" value="Pectin lyase-like"/>
    <property type="match status" value="1"/>
</dbReference>
<gene>
    <name evidence="2" type="ORF">LZC95_20085</name>
</gene>
<name>A0ABZ2KKC8_9BACT</name>
<dbReference type="InterPro" id="IPR012334">
    <property type="entry name" value="Pectin_lyas_fold"/>
</dbReference>
<dbReference type="Proteomes" id="UP001379533">
    <property type="component" value="Chromosome"/>
</dbReference>
<evidence type="ECO:0000313" key="3">
    <source>
        <dbReference type="Proteomes" id="UP001379533"/>
    </source>
</evidence>
<protein>
    <submittedName>
        <fullName evidence="2">Right-handed parallel beta-helix repeat-containing protein</fullName>
    </submittedName>
</protein>
<dbReference type="InterPro" id="IPR011050">
    <property type="entry name" value="Pectin_lyase_fold/virulence"/>
</dbReference>
<dbReference type="Gene3D" id="2.160.20.10">
    <property type="entry name" value="Single-stranded right-handed beta-helix, Pectin lyase-like"/>
    <property type="match status" value="1"/>
</dbReference>
<keyword evidence="3" id="KW-1185">Reference proteome</keyword>
<dbReference type="SMART" id="SM00710">
    <property type="entry name" value="PbH1"/>
    <property type="match status" value="6"/>
</dbReference>